<dbReference type="InterPro" id="IPR003482">
    <property type="entry name" value="Whib"/>
</dbReference>
<dbReference type="Proteomes" id="UP000504882">
    <property type="component" value="Unassembled WGS sequence"/>
</dbReference>
<keyword evidence="7 11" id="KW-0805">Transcription regulation</keyword>
<dbReference type="HAMAP" id="MF_01479">
    <property type="entry name" value="WhiB"/>
    <property type="match status" value="1"/>
</dbReference>
<evidence type="ECO:0000256" key="3">
    <source>
        <dbReference type="ARBA" id="ARBA00022485"/>
    </source>
</evidence>
<dbReference type="InterPro" id="IPR034768">
    <property type="entry name" value="4FE4S_WBL"/>
</dbReference>
<gene>
    <name evidence="11" type="primary">whiB</name>
    <name evidence="13" type="ORF">EXU48_07795</name>
</gene>
<keyword evidence="3 11" id="KW-0004">4Fe-4S</keyword>
<comment type="PTM">
    <text evidence="11">Upon Fe-S cluster removal intramolecular disulfide bonds are formed.</text>
</comment>
<dbReference type="PANTHER" id="PTHR38839:SF4">
    <property type="entry name" value="TRANSCRIPTIONAL REGULATOR WHIB"/>
    <property type="match status" value="1"/>
</dbReference>
<keyword evidence="10 11" id="KW-0804">Transcription</keyword>
<evidence type="ECO:0000256" key="7">
    <source>
        <dbReference type="ARBA" id="ARBA00023015"/>
    </source>
</evidence>
<feature type="binding site" evidence="11">
    <location>
        <position position="70"/>
    </location>
    <ligand>
        <name>[4Fe-4S] cluster</name>
        <dbReference type="ChEBI" id="CHEBI:49883"/>
    </ligand>
</feature>
<comment type="caution">
    <text evidence="13">The sequence shown here is derived from an EMBL/GenBank/DDBJ whole genome shotgun (WGS) entry which is preliminary data.</text>
</comment>
<feature type="binding site" evidence="11">
    <location>
        <position position="73"/>
    </location>
    <ligand>
        <name>[4Fe-4S] cluster</name>
        <dbReference type="ChEBI" id="CHEBI:49883"/>
    </ligand>
</feature>
<dbReference type="Pfam" id="PF02467">
    <property type="entry name" value="Whib"/>
    <property type="match status" value="1"/>
</dbReference>
<dbReference type="PROSITE" id="PS51674">
    <property type="entry name" value="4FE4S_WBL"/>
    <property type="match status" value="1"/>
</dbReference>
<evidence type="ECO:0000256" key="9">
    <source>
        <dbReference type="ARBA" id="ARBA00023157"/>
    </source>
</evidence>
<reference evidence="13 14" key="1">
    <citation type="submission" date="2019-03" db="EMBL/GenBank/DDBJ databases">
        <title>Genomic features of bacteria from cold environments.</title>
        <authorList>
            <person name="Shen L."/>
        </authorList>
    </citation>
    <scope>NUCLEOTIDE SEQUENCE [LARGE SCALE GENOMIC DNA]</scope>
    <source>
        <strain evidence="14">T3246-1</strain>
    </source>
</reference>
<keyword evidence="6 11" id="KW-0411">Iron-sulfur</keyword>
<proteinExistence type="inferred from homology"/>
<accession>A0ABY2E6B5</accession>
<organism evidence="13 14">
    <name type="scientific">Occultella glacieicola</name>
    <dbReference type="NCBI Taxonomy" id="2518684"/>
    <lineage>
        <taxon>Bacteria</taxon>
        <taxon>Bacillati</taxon>
        <taxon>Actinomycetota</taxon>
        <taxon>Actinomycetes</taxon>
        <taxon>Micrococcales</taxon>
        <taxon>Ruaniaceae</taxon>
        <taxon>Occultella</taxon>
    </lineage>
</organism>
<sequence>MWNILGEGPLTNGIPQPVPAPRMELAFPVDGYVDDDGALSWQERALCAQTDPEAFFPEKGGSTREAKRVCVSCEVRVECLEYALEHDERFGIWGGLSERERRKLKRRAI</sequence>
<evidence type="ECO:0000256" key="6">
    <source>
        <dbReference type="ARBA" id="ARBA00023014"/>
    </source>
</evidence>
<keyword evidence="11" id="KW-0963">Cytoplasm</keyword>
<comment type="PTM">
    <text evidence="11">The Fe-S cluster can be nitrosylated by nitric oxide (NO).</text>
</comment>
<keyword evidence="5 11" id="KW-0408">Iron</keyword>
<evidence type="ECO:0000256" key="4">
    <source>
        <dbReference type="ARBA" id="ARBA00022723"/>
    </source>
</evidence>
<evidence type="ECO:0000256" key="2">
    <source>
        <dbReference type="ARBA" id="ARBA00006597"/>
    </source>
</evidence>
<comment type="similarity">
    <text evidence="2 11">Belongs to the WhiB family.</text>
</comment>
<name>A0ABY2E6B5_9MICO</name>
<dbReference type="EMBL" id="SMNA01000003">
    <property type="protein sequence ID" value="TDE96127.1"/>
    <property type="molecule type" value="Genomic_DNA"/>
</dbReference>
<evidence type="ECO:0000313" key="13">
    <source>
        <dbReference type="EMBL" id="TDE96127.1"/>
    </source>
</evidence>
<comment type="cofactor">
    <cofactor evidence="11">
        <name>[4Fe-4S] cluster</name>
        <dbReference type="ChEBI" id="CHEBI:49883"/>
    </cofactor>
    <text evidence="11">Binds 1 [4Fe-4S] cluster per subunit. Following nitrosylation of the [4Fe-4S] cluster binds 1 [4Fe-8(NO)] cluster per subunit.</text>
</comment>
<feature type="binding site" evidence="11">
    <location>
        <position position="47"/>
    </location>
    <ligand>
        <name>[4Fe-4S] cluster</name>
        <dbReference type="ChEBI" id="CHEBI:49883"/>
    </ligand>
</feature>
<evidence type="ECO:0000256" key="8">
    <source>
        <dbReference type="ARBA" id="ARBA00023125"/>
    </source>
</evidence>
<feature type="domain" description="4Fe-4S Wbl-type" evidence="12">
    <location>
        <begin position="46"/>
        <end position="103"/>
    </location>
</feature>
<keyword evidence="8 11" id="KW-0238">DNA-binding</keyword>
<keyword evidence="9 11" id="KW-1015">Disulfide bond</keyword>
<keyword evidence="14" id="KW-1185">Reference proteome</keyword>
<comment type="subcellular location">
    <subcellularLocation>
        <location evidence="1 11">Cytoplasm</location>
    </subcellularLocation>
</comment>
<evidence type="ECO:0000256" key="5">
    <source>
        <dbReference type="ARBA" id="ARBA00023004"/>
    </source>
</evidence>
<evidence type="ECO:0000313" key="14">
    <source>
        <dbReference type="Proteomes" id="UP000504882"/>
    </source>
</evidence>
<evidence type="ECO:0000256" key="11">
    <source>
        <dbReference type="HAMAP-Rule" id="MF_01479"/>
    </source>
</evidence>
<protein>
    <recommendedName>
        <fullName evidence="11">Transcriptional regulator WhiB</fullName>
    </recommendedName>
</protein>
<keyword evidence="4 11" id="KW-0479">Metal-binding</keyword>
<comment type="function">
    <text evidence="11">Acts as a transcriptional regulator. Probably redox-responsive. The apo- but not holo-form probably binds DNA.</text>
</comment>
<dbReference type="PANTHER" id="PTHR38839">
    <property type="entry name" value="TRANSCRIPTIONAL REGULATOR WHID-RELATED"/>
    <property type="match status" value="1"/>
</dbReference>
<evidence type="ECO:0000256" key="10">
    <source>
        <dbReference type="ARBA" id="ARBA00023163"/>
    </source>
</evidence>
<feature type="binding site" evidence="11">
    <location>
        <position position="79"/>
    </location>
    <ligand>
        <name>[4Fe-4S] cluster</name>
        <dbReference type="ChEBI" id="CHEBI:49883"/>
    </ligand>
</feature>
<evidence type="ECO:0000256" key="1">
    <source>
        <dbReference type="ARBA" id="ARBA00004496"/>
    </source>
</evidence>
<evidence type="ECO:0000259" key="12">
    <source>
        <dbReference type="PROSITE" id="PS51674"/>
    </source>
</evidence>